<feature type="chain" id="PRO_5014129419" description="DUF538 domain-containing protein" evidence="1">
    <location>
        <begin position="22"/>
        <end position="180"/>
    </location>
</feature>
<organism evidence="2 3">
    <name type="scientific">Dendrobium catenatum</name>
    <dbReference type="NCBI Taxonomy" id="906689"/>
    <lineage>
        <taxon>Eukaryota</taxon>
        <taxon>Viridiplantae</taxon>
        <taxon>Streptophyta</taxon>
        <taxon>Embryophyta</taxon>
        <taxon>Tracheophyta</taxon>
        <taxon>Spermatophyta</taxon>
        <taxon>Magnoliopsida</taxon>
        <taxon>Liliopsida</taxon>
        <taxon>Asparagales</taxon>
        <taxon>Orchidaceae</taxon>
        <taxon>Epidendroideae</taxon>
        <taxon>Malaxideae</taxon>
        <taxon>Dendrobiinae</taxon>
        <taxon>Dendrobium</taxon>
    </lineage>
</organism>
<dbReference type="EMBL" id="KZ502938">
    <property type="protein sequence ID" value="PKU70359.1"/>
    <property type="molecule type" value="Genomic_DNA"/>
</dbReference>
<reference evidence="2 3" key="1">
    <citation type="journal article" date="2016" name="Sci. Rep.">
        <title>The Dendrobium catenatum Lindl. genome sequence provides insights into polysaccharide synthase, floral development and adaptive evolution.</title>
        <authorList>
            <person name="Zhang G.Q."/>
            <person name="Xu Q."/>
            <person name="Bian C."/>
            <person name="Tsai W.C."/>
            <person name="Yeh C.M."/>
            <person name="Liu K.W."/>
            <person name="Yoshida K."/>
            <person name="Zhang L.S."/>
            <person name="Chang S.B."/>
            <person name="Chen F."/>
            <person name="Shi Y."/>
            <person name="Su Y.Y."/>
            <person name="Zhang Y.Q."/>
            <person name="Chen L.J."/>
            <person name="Yin Y."/>
            <person name="Lin M."/>
            <person name="Huang H."/>
            <person name="Deng H."/>
            <person name="Wang Z.W."/>
            <person name="Zhu S.L."/>
            <person name="Zhao X."/>
            <person name="Deng C."/>
            <person name="Niu S.C."/>
            <person name="Huang J."/>
            <person name="Wang M."/>
            <person name="Liu G.H."/>
            <person name="Yang H.J."/>
            <person name="Xiao X.J."/>
            <person name="Hsiao Y.Y."/>
            <person name="Wu W.L."/>
            <person name="Chen Y.Y."/>
            <person name="Mitsuda N."/>
            <person name="Ohme-Takagi M."/>
            <person name="Luo Y.B."/>
            <person name="Van de Peer Y."/>
            <person name="Liu Z.J."/>
        </authorList>
    </citation>
    <scope>NUCLEOTIDE SEQUENCE [LARGE SCALE GENOMIC DNA]</scope>
    <source>
        <tissue evidence="2">The whole plant</tissue>
    </source>
</reference>
<accession>A0A2I0W3W1</accession>
<gene>
    <name evidence="2" type="ORF">MA16_Dca007110</name>
</gene>
<proteinExistence type="predicted"/>
<dbReference type="Proteomes" id="UP000233837">
    <property type="component" value="Unassembled WGS sequence"/>
</dbReference>
<keyword evidence="3" id="KW-1185">Reference proteome</keyword>
<sequence length="180" mass="20348">MLDRSPFRLLSTLLFLLSVSAVHTGDASLETPTSAYEVLRLHGLPIGLFPKGIQDFRIGNDGRFEVHFPEECTVKFETAIRYERNVTGTLSYGQIAAISGVTAKELFLWFPVRVIRVDIPSTGVIYFDVGVIYKQFSLSLFETPPDCCPTCRDRILQVLKFPLHSPFSLDLTRYPFLLID</sequence>
<dbReference type="Pfam" id="PF04398">
    <property type="entry name" value="DUF538"/>
    <property type="match status" value="1"/>
</dbReference>
<evidence type="ECO:0000313" key="2">
    <source>
        <dbReference type="EMBL" id="PKU70359.1"/>
    </source>
</evidence>
<protein>
    <recommendedName>
        <fullName evidence="4">DUF538 domain-containing protein</fullName>
    </recommendedName>
</protein>
<dbReference type="SUPFAM" id="SSF141562">
    <property type="entry name" value="At5g01610-like"/>
    <property type="match status" value="1"/>
</dbReference>
<dbReference type="PANTHER" id="PTHR31676:SF110">
    <property type="entry name" value="TRANSMEMBRANE PROTEIN"/>
    <property type="match status" value="1"/>
</dbReference>
<dbReference type="PANTHER" id="PTHR31676">
    <property type="entry name" value="T31J12.3 PROTEIN-RELATED"/>
    <property type="match status" value="1"/>
</dbReference>
<dbReference type="InterPro" id="IPR036758">
    <property type="entry name" value="At5g01610-like"/>
</dbReference>
<dbReference type="AlphaFoldDB" id="A0A2I0W3W1"/>
<dbReference type="Gene3D" id="2.30.240.10">
    <property type="entry name" value="At5g01610-like"/>
    <property type="match status" value="1"/>
</dbReference>
<dbReference type="FunFam" id="2.30.240.10:FF:000002">
    <property type="entry name" value="Uncharacterized protein At3g07460"/>
    <property type="match status" value="1"/>
</dbReference>
<evidence type="ECO:0008006" key="4">
    <source>
        <dbReference type="Google" id="ProtNLM"/>
    </source>
</evidence>
<evidence type="ECO:0000313" key="3">
    <source>
        <dbReference type="Proteomes" id="UP000233837"/>
    </source>
</evidence>
<evidence type="ECO:0000256" key="1">
    <source>
        <dbReference type="SAM" id="SignalP"/>
    </source>
</evidence>
<keyword evidence="1" id="KW-0732">Signal</keyword>
<reference evidence="2 3" key="2">
    <citation type="journal article" date="2017" name="Nature">
        <title>The Apostasia genome and the evolution of orchids.</title>
        <authorList>
            <person name="Zhang G.Q."/>
            <person name="Liu K.W."/>
            <person name="Li Z."/>
            <person name="Lohaus R."/>
            <person name="Hsiao Y.Y."/>
            <person name="Niu S.C."/>
            <person name="Wang J.Y."/>
            <person name="Lin Y.C."/>
            <person name="Xu Q."/>
            <person name="Chen L.J."/>
            <person name="Yoshida K."/>
            <person name="Fujiwara S."/>
            <person name="Wang Z.W."/>
            <person name="Zhang Y.Q."/>
            <person name="Mitsuda N."/>
            <person name="Wang M."/>
            <person name="Liu G.H."/>
            <person name="Pecoraro L."/>
            <person name="Huang H.X."/>
            <person name="Xiao X.J."/>
            <person name="Lin M."/>
            <person name="Wu X.Y."/>
            <person name="Wu W.L."/>
            <person name="Chen Y.Y."/>
            <person name="Chang S.B."/>
            <person name="Sakamoto S."/>
            <person name="Ohme-Takagi M."/>
            <person name="Yagi M."/>
            <person name="Zeng S.J."/>
            <person name="Shen C.Y."/>
            <person name="Yeh C.M."/>
            <person name="Luo Y.B."/>
            <person name="Tsai W.C."/>
            <person name="Van de Peer Y."/>
            <person name="Liu Z.J."/>
        </authorList>
    </citation>
    <scope>NUCLEOTIDE SEQUENCE [LARGE SCALE GENOMIC DNA]</scope>
    <source>
        <tissue evidence="2">The whole plant</tissue>
    </source>
</reference>
<name>A0A2I0W3W1_9ASPA</name>
<dbReference type="InterPro" id="IPR007493">
    <property type="entry name" value="DUF538"/>
</dbReference>
<feature type="signal peptide" evidence="1">
    <location>
        <begin position="1"/>
        <end position="21"/>
    </location>
</feature>